<name>A0ABP0P335_9DINO</name>
<reference evidence="2 3" key="1">
    <citation type="submission" date="2024-02" db="EMBL/GenBank/DDBJ databases">
        <authorList>
            <person name="Chen Y."/>
            <person name="Shah S."/>
            <person name="Dougan E. K."/>
            <person name="Thang M."/>
            <person name="Chan C."/>
        </authorList>
    </citation>
    <scope>NUCLEOTIDE SEQUENCE [LARGE SCALE GENOMIC DNA]</scope>
</reference>
<feature type="transmembrane region" description="Helical" evidence="1">
    <location>
        <begin position="160"/>
        <end position="184"/>
    </location>
</feature>
<organism evidence="2 3">
    <name type="scientific">Durusdinium trenchii</name>
    <dbReference type="NCBI Taxonomy" id="1381693"/>
    <lineage>
        <taxon>Eukaryota</taxon>
        <taxon>Sar</taxon>
        <taxon>Alveolata</taxon>
        <taxon>Dinophyceae</taxon>
        <taxon>Suessiales</taxon>
        <taxon>Symbiodiniaceae</taxon>
        <taxon>Durusdinium</taxon>
    </lineage>
</organism>
<dbReference type="Proteomes" id="UP001642464">
    <property type="component" value="Unassembled WGS sequence"/>
</dbReference>
<feature type="transmembrane region" description="Helical" evidence="1">
    <location>
        <begin position="237"/>
        <end position="254"/>
    </location>
</feature>
<dbReference type="PANTHER" id="PTHR30354">
    <property type="entry name" value="GNT FAMILY GLUCONATE TRANSPORTER"/>
    <property type="match status" value="1"/>
</dbReference>
<keyword evidence="1" id="KW-1133">Transmembrane helix</keyword>
<dbReference type="InterPro" id="IPR003474">
    <property type="entry name" value="Glcn_transporter"/>
</dbReference>
<feature type="transmembrane region" description="Helical" evidence="1">
    <location>
        <begin position="6"/>
        <end position="29"/>
    </location>
</feature>
<protein>
    <submittedName>
        <fullName evidence="2">Gluconate permease</fullName>
    </submittedName>
</protein>
<keyword evidence="1" id="KW-0472">Membrane</keyword>
<proteinExistence type="predicted"/>
<dbReference type="EMBL" id="CAXAMM010032262">
    <property type="protein sequence ID" value="CAK9069499.1"/>
    <property type="molecule type" value="Genomic_DNA"/>
</dbReference>
<feature type="transmembrane region" description="Helical" evidence="1">
    <location>
        <begin position="36"/>
        <end position="54"/>
    </location>
</feature>
<comment type="caution">
    <text evidence="2">The sequence shown here is derived from an EMBL/GenBank/DDBJ whole genome shotgun (WGS) entry which is preliminary data.</text>
</comment>
<feature type="transmembrane region" description="Helical" evidence="1">
    <location>
        <begin position="119"/>
        <end position="140"/>
    </location>
</feature>
<keyword evidence="1" id="KW-0812">Transmembrane</keyword>
<gene>
    <name evidence="2" type="ORF">SCF082_LOCUS34790</name>
</gene>
<accession>A0ABP0P335</accession>
<dbReference type="Pfam" id="PF02447">
    <property type="entry name" value="GntP_permease"/>
    <property type="match status" value="1"/>
</dbReference>
<dbReference type="PANTHER" id="PTHR30354:SF11">
    <property type="entry name" value="PERMEASE"/>
    <property type="match status" value="1"/>
</dbReference>
<keyword evidence="3" id="KW-1185">Reference proteome</keyword>
<sequence length="270" mass="28531">MVATGFIVAIPVFLDVGLVILAPMLYALSRDAKRSLLYYGIPLLAGLAVTHAFMPPTPGPIAVADIIDAKLGWVIFFGLILGFPTAVIAGPVFGNYIANKIDVRPPDTFEVNVQSQSSDAPPFGMIAWIIAAPLILILLGTMTDVLVEEQFIVQSKLTEIMVFLGHPFSALIIATLLAIYFLCMRRGMENQEIMELSTKALGPAGIIILVTGAGGVLKQVLIDSGIGQVIADSVAEMALPAILLSWTLAALVRITQGSATVAMITAAGIM</sequence>
<evidence type="ECO:0000313" key="2">
    <source>
        <dbReference type="EMBL" id="CAK9069499.1"/>
    </source>
</evidence>
<feature type="transmembrane region" description="Helical" evidence="1">
    <location>
        <begin position="196"/>
        <end position="217"/>
    </location>
</feature>
<evidence type="ECO:0000313" key="3">
    <source>
        <dbReference type="Proteomes" id="UP001642464"/>
    </source>
</evidence>
<evidence type="ECO:0000256" key="1">
    <source>
        <dbReference type="SAM" id="Phobius"/>
    </source>
</evidence>
<feature type="transmembrane region" description="Helical" evidence="1">
    <location>
        <begin position="74"/>
        <end position="98"/>
    </location>
</feature>
<feature type="non-terminal residue" evidence="2">
    <location>
        <position position="270"/>
    </location>
</feature>